<accession>A0AA97K840</accession>
<name>A0AA97K840_EUBMA</name>
<feature type="compositionally biased region" description="Polar residues" evidence="1">
    <location>
        <begin position="269"/>
        <end position="279"/>
    </location>
</feature>
<reference evidence="3" key="1">
    <citation type="submission" date="2025-08" db="UniProtKB">
        <authorList>
            <consortium name="RefSeq"/>
        </authorList>
    </citation>
    <scope>IDENTIFICATION</scope>
    <source>
        <tissue evidence="3">Blood</tissue>
    </source>
</reference>
<keyword evidence="2" id="KW-1185">Reference proteome</keyword>
<feature type="compositionally biased region" description="Basic and acidic residues" evidence="1">
    <location>
        <begin position="55"/>
        <end position="65"/>
    </location>
</feature>
<dbReference type="GeneID" id="129340112"/>
<feature type="region of interest" description="Disordered" evidence="1">
    <location>
        <begin position="207"/>
        <end position="280"/>
    </location>
</feature>
<dbReference type="PANTHER" id="PTHR14870:SF1">
    <property type="entry name" value="TUBULIN EPSILON AND DELTA COMPLEX PROTEIN 2"/>
    <property type="match status" value="1"/>
</dbReference>
<evidence type="ECO:0000313" key="3">
    <source>
        <dbReference type="RefSeq" id="XP_054850671.1"/>
    </source>
</evidence>
<organism evidence="2 3">
    <name type="scientific">Eublepharis macularius</name>
    <name type="common">Leopard gecko</name>
    <name type="synonym">Cyrtodactylus macularius</name>
    <dbReference type="NCBI Taxonomy" id="481883"/>
    <lineage>
        <taxon>Eukaryota</taxon>
        <taxon>Metazoa</taxon>
        <taxon>Chordata</taxon>
        <taxon>Craniata</taxon>
        <taxon>Vertebrata</taxon>
        <taxon>Euteleostomi</taxon>
        <taxon>Lepidosauria</taxon>
        <taxon>Squamata</taxon>
        <taxon>Bifurcata</taxon>
        <taxon>Gekkota</taxon>
        <taxon>Eublepharidae</taxon>
        <taxon>Eublepharinae</taxon>
        <taxon>Eublepharis</taxon>
    </lineage>
</organism>
<dbReference type="KEGG" id="emc:129340112"/>
<protein>
    <submittedName>
        <fullName evidence="3">Tubulin epsilon and delta complex protein 2 isoform X1</fullName>
    </submittedName>
</protein>
<dbReference type="CTD" id="80178"/>
<sequence length="526" mass="57427">MLPADSAQRLVSLLTQALEECLEKQQQLQRELVRCGAVLGDWNLQAPDSPTVKDCSSDNQEREPSTEELEELELLNKALEKALKVRSKFLGQVPLRETAEGTKALEKKPVAHVAVKQQGANSKLVKMTPVAKSVKMTPVSQKPACPQKLSAYMLKAPYRTDPAVKRPQGKTSARMSCRLSKVYGKSSPKGAACPKDKSPVTLTGAEHGKISAAENPRVLPGTSESLQDAKQSSSLCNSTGGGDFASASPSFLGMEQHPSRESSPGMCTAPQTSTLQEKGSSLKLPVPYKKASSRLARLWEDGRLCQTSPEAATARDHFMEKLQVTFCSSSPSFSLLEVEKELTCLHGVYFLMSQYVETEVPASLGENPTWEREYEILLTLEGLQPALSQCLDKVCQLEEAVESHRQLFPADSAHGEADSSSAEGPFRWRQRTCGAEAFGPPPLLYYSSLKELQELEALKLQVATLHRQINIQKAMEGELLPLLEPGPAPQGSCASLYRAIYTLLCEGGERFPALVSEEELSHCLEP</sequence>
<proteinExistence type="predicted"/>
<dbReference type="Proteomes" id="UP001190640">
    <property type="component" value="Chromosome 12"/>
</dbReference>
<dbReference type="PANTHER" id="PTHR14870">
    <property type="entry name" value="TUBULIN EPSILON AND DELTA COMPLEX PROTEIN 2"/>
    <property type="match status" value="1"/>
</dbReference>
<feature type="compositionally biased region" description="Polar residues" evidence="1">
    <location>
        <begin position="222"/>
        <end position="238"/>
    </location>
</feature>
<dbReference type="RefSeq" id="XP_054850671.1">
    <property type="nucleotide sequence ID" value="XM_054994696.1"/>
</dbReference>
<evidence type="ECO:0000313" key="2">
    <source>
        <dbReference type="Proteomes" id="UP001190640"/>
    </source>
</evidence>
<dbReference type="InterPro" id="IPR031518">
    <property type="entry name" value="DUF4693"/>
</dbReference>
<feature type="region of interest" description="Disordered" evidence="1">
    <location>
        <begin position="48"/>
        <end position="68"/>
    </location>
</feature>
<gene>
    <name evidence="3" type="primary">TEDC2</name>
</gene>
<evidence type="ECO:0000256" key="1">
    <source>
        <dbReference type="SAM" id="MobiDB-lite"/>
    </source>
</evidence>
<dbReference type="Pfam" id="PF15764">
    <property type="entry name" value="DUF4693"/>
    <property type="match status" value="1"/>
</dbReference>
<dbReference type="AlphaFoldDB" id="A0AA97K840"/>